<dbReference type="Proteomes" id="UP000664169">
    <property type="component" value="Unassembled WGS sequence"/>
</dbReference>
<dbReference type="SMART" id="SM00385">
    <property type="entry name" value="CYCLIN"/>
    <property type="match status" value="2"/>
</dbReference>
<keyword evidence="2" id="KW-0132">Cell division</keyword>
<dbReference type="InterPro" id="IPR004367">
    <property type="entry name" value="Cyclin_C-dom"/>
</dbReference>
<dbReference type="SMART" id="SM01332">
    <property type="entry name" value="Cyclin_C"/>
    <property type="match status" value="1"/>
</dbReference>
<evidence type="ECO:0000256" key="3">
    <source>
        <dbReference type="ARBA" id="ARBA00023127"/>
    </source>
</evidence>
<dbReference type="AlphaFoldDB" id="A0A8H3ILM9"/>
<dbReference type="InterPro" id="IPR036915">
    <property type="entry name" value="Cyclin-like_sf"/>
</dbReference>
<evidence type="ECO:0000256" key="2">
    <source>
        <dbReference type="ARBA" id="ARBA00022618"/>
    </source>
</evidence>
<dbReference type="Pfam" id="PF00134">
    <property type="entry name" value="Cyclin_N"/>
    <property type="match status" value="1"/>
</dbReference>
<feature type="domain" description="Cyclin-like" evidence="6">
    <location>
        <begin position="192"/>
        <end position="294"/>
    </location>
</feature>
<dbReference type="InterPro" id="IPR013763">
    <property type="entry name" value="Cyclin-like_dom"/>
</dbReference>
<evidence type="ECO:0000256" key="5">
    <source>
        <dbReference type="RuleBase" id="RU000383"/>
    </source>
</evidence>
<dbReference type="InterPro" id="IPR006671">
    <property type="entry name" value="Cyclin_N"/>
</dbReference>
<dbReference type="FunFam" id="1.10.472.10:FF:000010">
    <property type="entry name" value="G1/S-specific cyclin Cln1"/>
    <property type="match status" value="1"/>
</dbReference>
<evidence type="ECO:0000313" key="9">
    <source>
        <dbReference type="Proteomes" id="UP000664169"/>
    </source>
</evidence>
<evidence type="ECO:0000256" key="4">
    <source>
        <dbReference type="ARBA" id="ARBA00023306"/>
    </source>
</evidence>
<feature type="domain" description="Cyclin-like" evidence="6">
    <location>
        <begin position="93"/>
        <end position="179"/>
    </location>
</feature>
<evidence type="ECO:0008006" key="10">
    <source>
        <dbReference type="Google" id="ProtNLM"/>
    </source>
</evidence>
<reference evidence="8" key="1">
    <citation type="submission" date="2021-03" db="EMBL/GenBank/DDBJ databases">
        <authorList>
            <person name="Tagirdzhanova G."/>
        </authorList>
    </citation>
    <scope>NUCLEOTIDE SEQUENCE</scope>
</reference>
<dbReference type="SUPFAM" id="SSF47954">
    <property type="entry name" value="Cyclin-like"/>
    <property type="match status" value="2"/>
</dbReference>
<dbReference type="InterPro" id="IPR039361">
    <property type="entry name" value="Cyclin"/>
</dbReference>
<protein>
    <recommendedName>
        <fullName evidence="10">Cyclin N-terminal domain-containing protein</fullName>
    </recommendedName>
</protein>
<dbReference type="GO" id="GO:0016538">
    <property type="term" value="F:cyclin-dependent protein serine/threonine kinase regulator activity"/>
    <property type="evidence" value="ECO:0007669"/>
    <property type="project" value="UniProtKB-ARBA"/>
</dbReference>
<dbReference type="EMBL" id="CAJPDQ010000019">
    <property type="protein sequence ID" value="CAF9923528.1"/>
    <property type="molecule type" value="Genomic_DNA"/>
</dbReference>
<evidence type="ECO:0000259" key="6">
    <source>
        <dbReference type="SMART" id="SM00385"/>
    </source>
</evidence>
<gene>
    <name evidence="8" type="ORF">GOMPHAMPRED_002862</name>
</gene>
<keyword evidence="9" id="KW-1185">Reference proteome</keyword>
<comment type="similarity">
    <text evidence="1 5">Belongs to the cyclin family.</text>
</comment>
<name>A0A8H3ILM9_9LECA</name>
<dbReference type="PANTHER" id="PTHR10177">
    <property type="entry name" value="CYCLINS"/>
    <property type="match status" value="1"/>
</dbReference>
<dbReference type="OrthoDB" id="5590282at2759"/>
<dbReference type="CDD" id="cd20559">
    <property type="entry name" value="CYCLIN_ScCLN_like"/>
    <property type="match status" value="1"/>
</dbReference>
<dbReference type="PROSITE" id="PS00292">
    <property type="entry name" value="CYCLINS"/>
    <property type="match status" value="1"/>
</dbReference>
<dbReference type="Gene3D" id="1.10.472.10">
    <property type="entry name" value="Cyclin-like"/>
    <property type="match status" value="2"/>
</dbReference>
<evidence type="ECO:0000313" key="8">
    <source>
        <dbReference type="EMBL" id="CAF9923528.1"/>
    </source>
</evidence>
<keyword evidence="4" id="KW-0131">Cell cycle</keyword>
<sequence length="389" mass="44455">MAFPQHRYPPTQYHFLGSNDQEALRRQQQDLERRRKQHIQIAIGLTLSRNDKAEFGEDILNCMFESELNTLPDVSSIDIQTEIEWYMRPYLLDFLVEAHAAFSLPEETLFLTFNILDRYCSQRVVYRKHYQLVGCTALLIAAKYDETGKQVPHVKELMSMCCGLYDEDMFIQMERHVLMTLEWCVGAPTAAGFVRTALDDAPFDAEMEHMSLYLCEVAMYHRDFVSQRPSDLAKASIALSHLILRRRSLLGRDHWSAKNDQGLTSTLYSYLAKSSEILVQKYKQPQYSYVALLADSYVIQQTAIAQASIQTPPITPESSQERVVSLSCTPRKRRYPYDIEIPPSPPITPGTDVHNKGYAVPQIVFNAPDTPAYEEAAPYTASFTMIDAP</sequence>
<dbReference type="CDD" id="cd20537">
    <property type="entry name" value="CYCLIN_CCNO-like_rpt2"/>
    <property type="match status" value="1"/>
</dbReference>
<comment type="caution">
    <text evidence="8">The sequence shown here is derived from an EMBL/GenBank/DDBJ whole genome shotgun (WGS) entry which is preliminary data.</text>
</comment>
<dbReference type="Pfam" id="PF02984">
    <property type="entry name" value="Cyclin_C"/>
    <property type="match status" value="1"/>
</dbReference>
<evidence type="ECO:0000256" key="1">
    <source>
        <dbReference type="ARBA" id="ARBA00008742"/>
    </source>
</evidence>
<dbReference type="GO" id="GO:0044843">
    <property type="term" value="P:cell cycle G1/S phase transition"/>
    <property type="evidence" value="ECO:0007669"/>
    <property type="project" value="UniProtKB-ARBA"/>
</dbReference>
<proteinExistence type="inferred from homology"/>
<dbReference type="GO" id="GO:0051726">
    <property type="term" value="P:regulation of cell cycle"/>
    <property type="evidence" value="ECO:0007669"/>
    <property type="project" value="UniProtKB-ARBA"/>
</dbReference>
<accession>A0A8H3ILM9</accession>
<evidence type="ECO:0000259" key="7">
    <source>
        <dbReference type="SMART" id="SM01332"/>
    </source>
</evidence>
<feature type="domain" description="Cyclin C-terminal" evidence="7">
    <location>
        <begin position="188"/>
        <end position="296"/>
    </location>
</feature>
<dbReference type="GO" id="GO:0051301">
    <property type="term" value="P:cell division"/>
    <property type="evidence" value="ECO:0007669"/>
    <property type="project" value="UniProtKB-KW"/>
</dbReference>
<organism evidence="8 9">
    <name type="scientific">Gomphillus americanus</name>
    <dbReference type="NCBI Taxonomy" id="1940652"/>
    <lineage>
        <taxon>Eukaryota</taxon>
        <taxon>Fungi</taxon>
        <taxon>Dikarya</taxon>
        <taxon>Ascomycota</taxon>
        <taxon>Pezizomycotina</taxon>
        <taxon>Lecanoromycetes</taxon>
        <taxon>OSLEUM clade</taxon>
        <taxon>Ostropomycetidae</taxon>
        <taxon>Ostropales</taxon>
        <taxon>Graphidaceae</taxon>
        <taxon>Gomphilloideae</taxon>
        <taxon>Gomphillus</taxon>
    </lineage>
</organism>
<dbReference type="InterPro" id="IPR048258">
    <property type="entry name" value="Cyclins_cyclin-box"/>
</dbReference>
<keyword evidence="3 5" id="KW-0195">Cyclin</keyword>